<keyword evidence="1" id="KW-0418">Kinase</keyword>
<dbReference type="EMBL" id="JALBCA010000072">
    <property type="protein sequence ID" value="KAI2384493.1"/>
    <property type="molecule type" value="Genomic_DNA"/>
</dbReference>
<accession>A0ACB8UT19</accession>
<protein>
    <submittedName>
        <fullName evidence="1">Protein kinase</fullName>
        <ecNumber evidence="1">2.7.11.1</ecNumber>
    </submittedName>
</protein>
<sequence length="1258" mass="140601">MSGSGDLVNFDLIETQKENIQSLPSGRSARALVAAFSPLSDRHRSPFSPDSTNSINDAVRHEFEQELQAINESDDPLDIYDRYVKWNLDAFPSAQATPQSGLLPLLERATKAFLPSTHYKNDPRYLRLWLHYINLFSDSPRETFAFLSRHGIGEGLALFYEEFAAWLEGAGRYTQAEEVYKLGLQKEARPTERLLRKFGAFQSRMEQQPRDSNGPSSPALPTVRPALAAKVDPFGTTGRSASDDPQEGSSTRGAGSGAKTRSRKPKMAIFNDGDAEPSSVAPASKGWDTIGSMQERKKENTIEPRPWAGETLKAGKKPNATQKMAIFRDPNLLLNEPKEPISIPNISHTQKERINARTGKAERVFVNLAAIYPDPKNPTYEMSLEELRALSRGWMNKDWSKQKKIALKETSSNKYKQPVTRVNGKVPSNKLEPTGAPVTEECQLDKENHRAVEMCQDVKEEKPRKLKVREIKGETQTVKMKFDSPTGPKIKRRNTSEPTMTLHTRAAIDEIYSIFNQPLKAELKVGEDSEYDSDCEEDGYVSAGESIATGRMSSGNSEFGDDETSAFGQTQLVNTEAPSIDPTKTEISEWTEFNPAQHIPIHSGREIQGSGNISQHSESDGNFSSSLIEFIPDEEQEGGDHSAAQGDMDENRFVPLEPEDYNPPTGPYRDPYMAAQSRLPFMTPILEKTESSLASTLFRERGALSFKTPCQAGRSFIPSATPAIPEIDDLLLGSPFQDYTQVNEFEYTQDIDSPSKIKSSPPKSSPFKRSGPVIITDPQCNPMDNMVQQKILRSVRPALHTYLGYHDHKLEMGSNAGEIRKYFKNTTRGTKNNGDEPAEVPPVLCFSGAARSYEVKRQLGEGGFAPVYLVESLDSPDTFTDSEDDSESPDTSPQTPSPRAKGLKVKPTRNIERGLFEAIKVETDPPSAWEFYVLRTVHSRLNGSTAYKRAKDSIVQAHELHHFKDEAILIEEYRNQGTLIDLVNMGVQNNVGQDPGLSEIVVMFFAIELFRTVEALHASGVIHGDLKADNCLVRLEEVSNIPFTNANPDGLDYCPSGTYGWEKKGLMLIDFGRAIDMHVFNPSVQFIADWKIAEHECSEMRECRPWTYQVDLYGLAGVIYVMLFGKYMEVVSNADNAKSCRPGIASGRNYRIKESLKRYWEREIWSDVFDLCLNPASEKWTNVEQQCSMSKENVNLDSNLALSSSSLAGPLIHSMQLVRQRMEAWLMANAGRKGLQGQLHKLEVLVARRRARLGLEKD</sequence>
<reference evidence="1" key="1">
    <citation type="journal article" date="2022" name="bioRxiv">
        <title>Population genetic analysis of Ophidiomyces ophidiicola, the causative agent of snake fungal disease, indicates recent introductions to the USA.</title>
        <authorList>
            <person name="Ladner J.T."/>
            <person name="Palmer J.M."/>
            <person name="Ettinger C.L."/>
            <person name="Stajich J.E."/>
            <person name="Farrell T.M."/>
            <person name="Glorioso B.M."/>
            <person name="Lawson B."/>
            <person name="Price S.J."/>
            <person name="Stengle A.G."/>
            <person name="Grear D.A."/>
            <person name="Lorch J.M."/>
        </authorList>
    </citation>
    <scope>NUCLEOTIDE SEQUENCE</scope>
    <source>
        <strain evidence="1">NWHC 24266-5</strain>
    </source>
</reference>
<proteinExistence type="predicted"/>
<dbReference type="EC" id="2.7.11.1" evidence="1"/>
<comment type="caution">
    <text evidence="1">The sequence shown here is derived from an EMBL/GenBank/DDBJ whole genome shotgun (WGS) entry which is preliminary data.</text>
</comment>
<gene>
    <name evidence="1" type="primary">BUB1</name>
    <name evidence="1" type="ORF">LOY88_004651</name>
</gene>
<organism evidence="1">
    <name type="scientific">Ophidiomyces ophidiicola</name>
    <dbReference type="NCBI Taxonomy" id="1387563"/>
    <lineage>
        <taxon>Eukaryota</taxon>
        <taxon>Fungi</taxon>
        <taxon>Dikarya</taxon>
        <taxon>Ascomycota</taxon>
        <taxon>Pezizomycotina</taxon>
        <taxon>Eurotiomycetes</taxon>
        <taxon>Eurotiomycetidae</taxon>
        <taxon>Onygenales</taxon>
        <taxon>Onygenaceae</taxon>
        <taxon>Ophidiomyces</taxon>
    </lineage>
</organism>
<evidence type="ECO:0000313" key="1">
    <source>
        <dbReference type="EMBL" id="KAI2384493.1"/>
    </source>
</evidence>
<keyword evidence="1" id="KW-0808">Transferase</keyword>
<name>A0ACB8UT19_9EURO</name>